<name>A0A1F6P9S6_9BACT</name>
<evidence type="ECO:0000313" key="3">
    <source>
        <dbReference type="Proteomes" id="UP000176634"/>
    </source>
</evidence>
<dbReference type="EMBL" id="MFRA01000005">
    <property type="protein sequence ID" value="OGH92790.1"/>
    <property type="molecule type" value="Genomic_DNA"/>
</dbReference>
<dbReference type="STRING" id="1798705.A2563_03930"/>
<feature type="transmembrane region" description="Helical" evidence="1">
    <location>
        <begin position="1637"/>
        <end position="1660"/>
    </location>
</feature>
<keyword evidence="1" id="KW-0812">Transmembrane</keyword>
<keyword evidence="1" id="KW-1133">Transmembrane helix</keyword>
<keyword evidence="1" id="KW-0472">Membrane</keyword>
<sequence length="1672" mass="178062">MVKSFLNFFFHYSGAVFRIKRHILEADKWYKSVFFSLILFFVEFIFVVISLPFYFLISPKNLHERGFIFPSSKDDSMAFKHFVARRKISAITLISVSAVWAFKVFLLGAISYIFFGAAQIFADTHTWVFSNPSSYTYNSSLVEVAGGEARLKDIGGTTIVTTTNPGFNSNATGWTYADWNQSGGEVNVAGTRITTGGNPGGWVRINFPIGNGDELGGYYRQPFVISLSNPSTTVSFDWQVLAHDSTPAPVTFKMMVFVDRASSVPVIGQEVWSSGEITSTSTWQSISNLDVSSKVTSTGTYYLKVAVWLETPGSNTGPFTIGYDNILLTSASTSHVFSSSLPSIAPNTSLSDTKIVSWNSFSETAIKNGGQIYYQLSDDDGVSWKYWNGSSWAAAATTTNSNTSSVINAHISSFTTSTNQIKWKGFLSSDGTQQVSLSAINIDYTSNNRPAVPSISASQQTSDGLVNVNYILQDAESDLSSLSAYEYSFDLENWFVMTAAVSDPEHSGINNLLSSPVGVAHTFVWNALADLGSTYNSSVYVRLRANDGIADGPYATSTIFAVDYVVPTVSNLSAAQDLGSASVRFVYDLFDNTSSDLFVELLISDDGGSTWNVASSSVSGDVGAGLSSGTNKTITWQAVADFVNQEQDDMQVRIRARDKFSNQGNFVTSINFLVDTQVPTVNTTTNLLAQPNAGDSSVLVGGSFHESNPGTSSFFVAINGGDYGAVTYGEGYTASPSPQLVSMGAPLTGADYISKVSLSLEDKYGHTGQNENTSPESSYKYVKPYTPPAPAISNPQSSTLDLVISKHADEIDGLEYAIFEGSQSKYIQDDGTLGDSPVWKSLGTGVGQWGEGGEAGKVIIQNLSQPISAYVFQIKSRNISDSFHAASSESGLSGGASLSYISPSINISISSLAQTADGTKYVPISYSGADAQSNLNSLVVYEYSTDNTTWQTMTEKTGVGSDGKNNLVFAPAGTEHMFAWDVGADLSGVEFSTVRVRLQSYDGVGNSNLSVSSVFEIDTAGPVISGIQAAQSVGSSTVNVSYDLSDGAGINNVVEFLISSNAGVDYLVPTTTVVGDVGAGISSGVNKNIVWNAGVDFANQTSAAMRVKIMATDRYGNVGSFTESSNFNLDTSKPVLVVTGAAQVVGTDLMAVSYNLSDVSSTITLWISADGGSTWFIPTSSVSGDIGFVSSAGDKTLVWNMATDFIDQETNSAVVRIMATDYFGNISDYASSSIFSLDTKAPIISTVSAAQIAGTSNVSINYDFSDLSSLSNVYIEISSDGGLSWSVATSTLAGDVGVGVSTGSGKQVSWNAGVDLPNREVQNARVRIMATDNQGNSSAKFISNDFVVNTIISSAAETPAVSGGGVAIPITTVPETEDTVAPGAPIVFSPDDNSNISETALVLIGGTEPLAVVELILNEEETFNAYADNNGTWRFVLPSAVILKEGANVFQINAKDEAGNVSASLFFRLNKAVLTAAGIVPIFTTSPIVTAPIITTPAPVIIPTRPVAPTPATAPVIAEVNRAVEVLSIPAPEVDLVVSPVQENLSTNDIIRFSGIALPNQELIVYVHSEQALIYRAKANNQGVWSVDHSQKSFELAPGVHTVYAVGLNNGYNIKSRPGLVKTFTVSKNYWVAAFNYLNLQTTIIATAVLIFAMGWLYILRKREQGYFTKNL</sequence>
<dbReference type="InterPro" id="IPR013783">
    <property type="entry name" value="Ig-like_fold"/>
</dbReference>
<evidence type="ECO:0000256" key="1">
    <source>
        <dbReference type="SAM" id="Phobius"/>
    </source>
</evidence>
<evidence type="ECO:0000313" key="2">
    <source>
        <dbReference type="EMBL" id="OGH92790.1"/>
    </source>
</evidence>
<dbReference type="Gene3D" id="2.60.40.10">
    <property type="entry name" value="Immunoglobulins"/>
    <property type="match status" value="1"/>
</dbReference>
<proteinExistence type="predicted"/>
<accession>A0A1F6P9S6</accession>
<comment type="caution">
    <text evidence="2">The sequence shown here is derived from an EMBL/GenBank/DDBJ whole genome shotgun (WGS) entry which is preliminary data.</text>
</comment>
<gene>
    <name evidence="2" type="ORF">A2563_03930</name>
</gene>
<protein>
    <submittedName>
        <fullName evidence="2">Uncharacterized protein</fullName>
    </submittedName>
</protein>
<reference evidence="2 3" key="1">
    <citation type="journal article" date="2016" name="Nat. Commun.">
        <title>Thousands of microbial genomes shed light on interconnected biogeochemical processes in an aquifer system.</title>
        <authorList>
            <person name="Anantharaman K."/>
            <person name="Brown C.T."/>
            <person name="Hug L.A."/>
            <person name="Sharon I."/>
            <person name="Castelle C.J."/>
            <person name="Probst A.J."/>
            <person name="Thomas B.C."/>
            <person name="Singh A."/>
            <person name="Wilkins M.J."/>
            <person name="Karaoz U."/>
            <person name="Brodie E.L."/>
            <person name="Williams K.H."/>
            <person name="Hubbard S.S."/>
            <person name="Banfield J.F."/>
        </authorList>
    </citation>
    <scope>NUCLEOTIDE SEQUENCE [LARGE SCALE GENOMIC DNA]</scope>
</reference>
<feature type="transmembrane region" description="Helical" evidence="1">
    <location>
        <begin position="90"/>
        <end position="115"/>
    </location>
</feature>
<organism evidence="2 3">
    <name type="scientific">Candidatus Magasanikbacteria bacterium RIFOXYD1_FULL_40_23</name>
    <dbReference type="NCBI Taxonomy" id="1798705"/>
    <lineage>
        <taxon>Bacteria</taxon>
        <taxon>Candidatus Magasanikiibacteriota</taxon>
    </lineage>
</organism>
<dbReference type="SUPFAM" id="SSF110296">
    <property type="entry name" value="Oligoxyloglucan reducing end-specific cellobiohydrolase"/>
    <property type="match status" value="1"/>
</dbReference>
<dbReference type="Proteomes" id="UP000176634">
    <property type="component" value="Unassembled WGS sequence"/>
</dbReference>
<feature type="transmembrane region" description="Helical" evidence="1">
    <location>
        <begin position="33"/>
        <end position="57"/>
    </location>
</feature>